<dbReference type="EMBL" id="CP099421">
    <property type="protein sequence ID" value="USW52066.1"/>
    <property type="molecule type" value="Genomic_DNA"/>
</dbReference>
<feature type="region of interest" description="Disordered" evidence="1">
    <location>
        <begin position="144"/>
        <end position="171"/>
    </location>
</feature>
<evidence type="ECO:0000256" key="1">
    <source>
        <dbReference type="SAM" id="MobiDB-lite"/>
    </source>
</evidence>
<feature type="region of interest" description="Disordered" evidence="1">
    <location>
        <begin position="1"/>
        <end position="22"/>
    </location>
</feature>
<gene>
    <name evidence="3" type="ORF">Slin15195_G053850</name>
</gene>
<feature type="region of interest" description="Disordered" evidence="1">
    <location>
        <begin position="203"/>
        <end position="227"/>
    </location>
</feature>
<keyword evidence="4" id="KW-1185">Reference proteome</keyword>
<dbReference type="AlphaFoldDB" id="A0A9Q9EHQ8"/>
<dbReference type="InterPro" id="IPR056009">
    <property type="entry name" value="DUF7587"/>
</dbReference>
<dbReference type="Pfam" id="PF24494">
    <property type="entry name" value="DUF7587"/>
    <property type="match status" value="1"/>
</dbReference>
<proteinExistence type="predicted"/>
<feature type="domain" description="DUF7587" evidence="2">
    <location>
        <begin position="298"/>
        <end position="450"/>
    </location>
</feature>
<feature type="region of interest" description="Disordered" evidence="1">
    <location>
        <begin position="623"/>
        <end position="684"/>
    </location>
</feature>
<feature type="compositionally biased region" description="Acidic residues" evidence="1">
    <location>
        <begin position="655"/>
        <end position="670"/>
    </location>
</feature>
<sequence>MAPTRQTPGASGNGRRRGRRGMTWTRAMKEYLHVLNEEYPGSKFDHPQRRLNVFRAKFGAHAAACGVTGGITASMLGAQYYERNKTPAHVDWRVICSENLSPQQAAQRETVRSDILRLADSANSPAMLAAPTHPRPFRIEDTIREDSESDELGNAPSCHTRTRRTGQAAATTVPLIDLDSDGDTDEEWTPATPRSMDDNIVIAQSPTSTSGNNSRRGSGLSRQPRDAQEHFARYLYTRAADEHRRTDRMQSQMTTPMRVNKGRRPAHGPLKLSEAQIQKANMPYTPVKALEAHASPGALLYRYHTISPDQAAVNESGFTSRWHQMYPQTFPYPPACDMLDWDELIHHIQREEIPTHYISLSNNFFWICKRAFKLFHASAQKGVANMHISVIATDRLDRRALYHVAPYNRLIKRGRLYTDGAWEYGGEHEWLAYGRVPAWSILHTFSVADLLRQTFNSIRAKSLLSYETLVQSRAKQVETSRHTRQLTSASISCIAQLCHYVGVTAGSKSEQIAAILTDILRGWHFDIQATDWKHLETHFTNELLKCQDGTSIKQAFRSGLVWASGSRSVANPWHRPEDVRNLRKRAQKFGLGPPEQDLYGRLHDAGRSIGPLADLQIRLELSEGPERAPRTAIAPQRHRQDNEEDYYSHDKHDMNDEEEEEGEDDDDEDTASIVELRQRWRISQ</sequence>
<feature type="compositionally biased region" description="Basic and acidic residues" evidence="1">
    <location>
        <begin position="638"/>
        <end position="654"/>
    </location>
</feature>
<evidence type="ECO:0000313" key="4">
    <source>
        <dbReference type="Proteomes" id="UP001056384"/>
    </source>
</evidence>
<accession>A0A9Q9EHQ8</accession>
<protein>
    <recommendedName>
        <fullName evidence="2">DUF7587 domain-containing protein</fullName>
    </recommendedName>
</protein>
<reference evidence="3" key="1">
    <citation type="submission" date="2022-06" db="EMBL/GenBank/DDBJ databases">
        <title>Complete genome sequences of two strains of the flax pathogen Septoria linicola.</title>
        <authorList>
            <person name="Lapalu N."/>
            <person name="Simon A."/>
            <person name="Demenou B."/>
            <person name="Paumier D."/>
            <person name="Guillot M.-P."/>
            <person name="Gout L."/>
            <person name="Valade R."/>
        </authorList>
    </citation>
    <scope>NUCLEOTIDE SEQUENCE</scope>
    <source>
        <strain evidence="3">SE15195</strain>
    </source>
</reference>
<organism evidence="3 4">
    <name type="scientific">Septoria linicola</name>
    <dbReference type="NCBI Taxonomy" id="215465"/>
    <lineage>
        <taxon>Eukaryota</taxon>
        <taxon>Fungi</taxon>
        <taxon>Dikarya</taxon>
        <taxon>Ascomycota</taxon>
        <taxon>Pezizomycotina</taxon>
        <taxon>Dothideomycetes</taxon>
        <taxon>Dothideomycetidae</taxon>
        <taxon>Mycosphaerellales</taxon>
        <taxon>Mycosphaerellaceae</taxon>
        <taxon>Septoria</taxon>
    </lineage>
</organism>
<dbReference type="Proteomes" id="UP001056384">
    <property type="component" value="Chromosome 4"/>
</dbReference>
<evidence type="ECO:0000259" key="2">
    <source>
        <dbReference type="Pfam" id="PF24494"/>
    </source>
</evidence>
<feature type="compositionally biased region" description="Low complexity" evidence="1">
    <location>
        <begin position="207"/>
        <end position="222"/>
    </location>
</feature>
<evidence type="ECO:0000313" key="3">
    <source>
        <dbReference type="EMBL" id="USW52066.1"/>
    </source>
</evidence>
<name>A0A9Q9EHQ8_9PEZI</name>